<dbReference type="Pfam" id="PF11753">
    <property type="entry name" value="DUF3310"/>
    <property type="match status" value="1"/>
</dbReference>
<dbReference type="AlphaFoldDB" id="A0A6M3IZJ9"/>
<sequence length="89" mass="10586">MNKTLTKSTEKISPYFRPKHYAGGRWIIEPWTFIMLNNIPFAEGNIIKYVMRWKDKNGIEDLHKAKRIIDMLIELNTNEKSYIPEKTCL</sequence>
<organism evidence="1">
    <name type="scientific">viral metagenome</name>
    <dbReference type="NCBI Taxonomy" id="1070528"/>
    <lineage>
        <taxon>unclassified sequences</taxon>
        <taxon>metagenomes</taxon>
        <taxon>organismal metagenomes</taxon>
    </lineage>
</organism>
<proteinExistence type="predicted"/>
<dbReference type="InterPro" id="IPR021739">
    <property type="entry name" value="SaV-like"/>
</dbReference>
<protein>
    <submittedName>
        <fullName evidence="1">Putative structural protein</fullName>
    </submittedName>
</protein>
<evidence type="ECO:0000313" key="2">
    <source>
        <dbReference type="EMBL" id="QJA74686.1"/>
    </source>
</evidence>
<reference evidence="1" key="1">
    <citation type="submission" date="2020-03" db="EMBL/GenBank/DDBJ databases">
        <title>The deep terrestrial virosphere.</title>
        <authorList>
            <person name="Holmfeldt K."/>
            <person name="Nilsson E."/>
            <person name="Simone D."/>
            <person name="Lopez-Fernandez M."/>
            <person name="Wu X."/>
            <person name="de Brujin I."/>
            <person name="Lundin D."/>
            <person name="Andersson A."/>
            <person name="Bertilsson S."/>
            <person name="Dopson M."/>
        </authorList>
    </citation>
    <scope>NUCLEOTIDE SEQUENCE</scope>
    <source>
        <strain evidence="2">MM415A01949</strain>
        <strain evidence="1">MM415B00659</strain>
    </source>
</reference>
<dbReference type="EMBL" id="MT141489">
    <property type="protein sequence ID" value="QJA63079.1"/>
    <property type="molecule type" value="Genomic_DNA"/>
</dbReference>
<accession>A0A6M3IZJ9</accession>
<dbReference type="EMBL" id="MT142114">
    <property type="protein sequence ID" value="QJA74686.1"/>
    <property type="molecule type" value="Genomic_DNA"/>
</dbReference>
<name>A0A6M3IZJ9_9ZZZZ</name>
<evidence type="ECO:0000313" key="1">
    <source>
        <dbReference type="EMBL" id="QJA63079.1"/>
    </source>
</evidence>
<gene>
    <name evidence="2" type="ORF">MM415A01949_0007</name>
    <name evidence="1" type="ORF">MM415B00659_0033</name>
</gene>